<feature type="region of interest" description="Disordered" evidence="1">
    <location>
        <begin position="132"/>
        <end position="192"/>
    </location>
</feature>
<feature type="compositionally biased region" description="Basic and acidic residues" evidence="1">
    <location>
        <begin position="56"/>
        <end position="69"/>
    </location>
</feature>
<dbReference type="EMBL" id="NBCO01000065">
    <property type="protein sequence ID" value="ORC83562.1"/>
    <property type="molecule type" value="Genomic_DNA"/>
</dbReference>
<keyword evidence="3" id="KW-1185">Reference proteome</keyword>
<gene>
    <name evidence="2" type="ORF">TM35_000651240</name>
</gene>
<dbReference type="VEuPathDB" id="TriTrypDB:TM35_000651240"/>
<name>A0A1X0NFR2_9TRYP</name>
<dbReference type="RefSeq" id="XP_028877628.1">
    <property type="nucleotide sequence ID" value="XM_029031097.1"/>
</dbReference>
<dbReference type="OrthoDB" id="273613at2759"/>
<feature type="compositionally biased region" description="Basic and acidic residues" evidence="1">
    <location>
        <begin position="76"/>
        <end position="102"/>
    </location>
</feature>
<evidence type="ECO:0000313" key="3">
    <source>
        <dbReference type="Proteomes" id="UP000192257"/>
    </source>
</evidence>
<proteinExistence type="predicted"/>
<dbReference type="AlphaFoldDB" id="A0A1X0NFR2"/>
<dbReference type="GeneID" id="39990877"/>
<sequence length="533" mass="60765">MVQQTVFDRLREQGIVLQQFSGPSSSLTDEEWAQNQLYDIIVNSSGEQIAAAILKTHDKHENEDVESKEKKKKNKKMGEEGKEEINREMEMDKHDEARRDPGRPLLYRGQSEKSLDGQRGVASLFRQVNSLGERGRGVGGKKTAESIPSTNTRHITGGGAMNEKTSATLSKYTPGEGKEYTNNKNNNPMSGTALSDYTHTSQFLEGDALTDNYVYSDEGGNFGTWKRSGNEDLGDDNESMSPSGGRGGGKRFGFVGEVGLDGRWRQMHMNVLKSTNPYGNTAFVNPFDHQSLGVYPQYSQSPPISPKRFKGNILEYLKAIRHREKAEGVENMAPIVYHYDFKGALEEARNEVRNKIRWAASRLRGNSFDRFFNYNILPYAKTAKSLQSGQPMAPWMASVIRHLRSEEERRNRRATRLLFQRVATNLRTKRILNSQLCKGSAMASYVTLLWKKWTERLYKKREMIKREGAADIHRMLDIMVSNMKSTSRQQQRLGEQLRLEEERRQKNFKELRDPCADPSSAHFDVAHLPKKHM</sequence>
<organism evidence="2 3">
    <name type="scientific">Trypanosoma theileri</name>
    <dbReference type="NCBI Taxonomy" id="67003"/>
    <lineage>
        <taxon>Eukaryota</taxon>
        <taxon>Discoba</taxon>
        <taxon>Euglenozoa</taxon>
        <taxon>Kinetoplastea</taxon>
        <taxon>Metakinetoplastina</taxon>
        <taxon>Trypanosomatida</taxon>
        <taxon>Trypanosomatidae</taxon>
        <taxon>Trypanosoma</taxon>
    </lineage>
</organism>
<comment type="caution">
    <text evidence="2">The sequence shown here is derived from an EMBL/GenBank/DDBJ whole genome shotgun (WGS) entry which is preliminary data.</text>
</comment>
<feature type="compositionally biased region" description="Polar residues" evidence="1">
    <location>
        <begin position="182"/>
        <end position="192"/>
    </location>
</feature>
<evidence type="ECO:0000313" key="2">
    <source>
        <dbReference type="EMBL" id="ORC83562.1"/>
    </source>
</evidence>
<feature type="region of interest" description="Disordered" evidence="1">
    <location>
        <begin position="225"/>
        <end position="248"/>
    </location>
</feature>
<protein>
    <submittedName>
        <fullName evidence="2">Uncharacterized protein</fullName>
    </submittedName>
</protein>
<dbReference type="Proteomes" id="UP000192257">
    <property type="component" value="Unassembled WGS sequence"/>
</dbReference>
<feature type="region of interest" description="Disordered" evidence="1">
    <location>
        <begin position="56"/>
        <end position="114"/>
    </location>
</feature>
<reference evidence="2 3" key="1">
    <citation type="submission" date="2017-03" db="EMBL/GenBank/DDBJ databases">
        <title>An alternative strategy for trypanosome survival in the mammalian bloodstream revealed through genome and transcriptome analysis of the ubiquitous bovine parasite Trypanosoma (Megatrypanum) theileri.</title>
        <authorList>
            <person name="Kelly S."/>
            <person name="Ivens A."/>
            <person name="Mott A."/>
            <person name="O'Neill E."/>
            <person name="Emms D."/>
            <person name="Macleod O."/>
            <person name="Voorheis P."/>
            <person name="Matthews J."/>
            <person name="Matthews K."/>
            <person name="Carrington M."/>
        </authorList>
    </citation>
    <scope>NUCLEOTIDE SEQUENCE [LARGE SCALE GENOMIC DNA]</scope>
    <source>
        <strain evidence="2">Edinburgh</strain>
    </source>
</reference>
<evidence type="ECO:0000256" key="1">
    <source>
        <dbReference type="SAM" id="MobiDB-lite"/>
    </source>
</evidence>
<accession>A0A1X0NFR2</accession>